<protein>
    <submittedName>
        <fullName evidence="2">Uncharacterized protein</fullName>
    </submittedName>
</protein>
<dbReference type="RefSeq" id="WP_015906338.1">
    <property type="nucleotide sequence ID" value="NC_012108.1"/>
</dbReference>
<dbReference type="EMBL" id="CP001087">
    <property type="protein sequence ID" value="ACN17624.1"/>
    <property type="molecule type" value="Genomic_DNA"/>
</dbReference>
<sequence>MAGERGPGVIEETIQIHDKKQFEIKLGYPFTGEEGAKVYDVETYFFFPNNLGINRYTYTREDFYNSTQIYVRLQTPVVLLRNMAAGKDSPLEKLKDAIEGLFATESAGEDEKSFADYEYQLKMFCCIFKSAVRDHVQFISRKKHDLNSRNTSLRQQDFKDLVDKYLAGINATVTAFRSLRTLVNVPTRNKEIFSVFLFGDEYLSLLIEYYTYDLIQVINRLDFSEKESFNPRLLALIKTELDYRRANNYPSIPSINSTNEEFLFRSSVLKKFMGNVLFLTTKFKHEGELLEQIAFALAAGIAMMFATTAVFFAQAAYSTVSTPLFLVLVISYMFKDRIKEFIRTYLGAKLRTRLFDHKRKIYFNAKQKLGWCRESFVFLKSEKLPRTIVKLRAKDHITEVENDWVGEKVILYRKQVKILNRQFRSIHHDYPVNSIVDIMRLNVSRFLTRMDNSKTPIYVCDSKGCQRIFGNRVYHVNMIMKHSGNGRVVYRRFRLVLNQNGIKRIEEVTIDTN</sequence>
<dbReference type="Proteomes" id="UP000000442">
    <property type="component" value="Chromosome"/>
</dbReference>
<organism evidence="2 3">
    <name type="scientific">Desulforapulum autotrophicum (strain ATCC 43914 / DSM 3382 / VKM B-1955 / HRM2)</name>
    <name type="common">Desulfobacterium autotrophicum</name>
    <dbReference type="NCBI Taxonomy" id="177437"/>
    <lineage>
        <taxon>Bacteria</taxon>
        <taxon>Pseudomonadati</taxon>
        <taxon>Thermodesulfobacteriota</taxon>
        <taxon>Desulfobacteria</taxon>
        <taxon>Desulfobacterales</taxon>
        <taxon>Desulfobacteraceae</taxon>
        <taxon>Desulforapulum</taxon>
    </lineage>
</organism>
<dbReference type="HOGENOM" id="CLU_042032_0_0_7"/>
<evidence type="ECO:0000313" key="2">
    <source>
        <dbReference type="EMBL" id="ACN17624.1"/>
    </source>
</evidence>
<keyword evidence="3" id="KW-1185">Reference proteome</keyword>
<proteinExistence type="predicted"/>
<keyword evidence="1" id="KW-0812">Transmembrane</keyword>
<dbReference type="AlphaFoldDB" id="C0QG45"/>
<name>C0QG45_DESAH</name>
<feature type="transmembrane region" description="Helical" evidence="1">
    <location>
        <begin position="315"/>
        <end position="334"/>
    </location>
</feature>
<evidence type="ECO:0000313" key="3">
    <source>
        <dbReference type="Proteomes" id="UP000000442"/>
    </source>
</evidence>
<gene>
    <name evidence="2" type="ordered locus">HRM2_45680</name>
</gene>
<dbReference type="eggNOG" id="ENOG5031XXT">
    <property type="taxonomic scope" value="Bacteria"/>
</dbReference>
<evidence type="ECO:0000256" key="1">
    <source>
        <dbReference type="SAM" id="Phobius"/>
    </source>
</evidence>
<dbReference type="KEGG" id="dat:HRM2_45680"/>
<keyword evidence="1" id="KW-1133">Transmembrane helix</keyword>
<accession>C0QG45</accession>
<reference evidence="2 3" key="1">
    <citation type="journal article" date="2009" name="Environ. Microbiol.">
        <title>Genome sequence of Desulfobacterium autotrophicum HRM2, a marine sulfate reducer oxidizing organic carbon completely to carbon dioxide.</title>
        <authorList>
            <person name="Strittmatter A.W."/>
            <person name="Liesegang H."/>
            <person name="Rabus R."/>
            <person name="Decker I."/>
            <person name="Amann J."/>
            <person name="Andres S."/>
            <person name="Henne A."/>
            <person name="Fricke W.F."/>
            <person name="Martinez-Arias R."/>
            <person name="Bartels D."/>
            <person name="Goesmann A."/>
            <person name="Krause L."/>
            <person name="Puehler A."/>
            <person name="Klenk H.P."/>
            <person name="Richter M."/>
            <person name="Schuler M."/>
            <person name="Gloeckner F.O."/>
            <person name="Meyerdierks A."/>
            <person name="Gottschalk G."/>
            <person name="Amann R."/>
        </authorList>
    </citation>
    <scope>NUCLEOTIDE SEQUENCE [LARGE SCALE GENOMIC DNA]</scope>
    <source>
        <strain evidence="3">ATCC 43914 / DSM 3382 / HRM2</strain>
    </source>
</reference>
<dbReference type="STRING" id="177437.HRM2_45680"/>
<keyword evidence="1" id="KW-0472">Membrane</keyword>